<gene>
    <name evidence="2" type="ordered locus">Tbis_2989</name>
</gene>
<feature type="signal peptide" evidence="1">
    <location>
        <begin position="1"/>
        <end position="21"/>
    </location>
</feature>
<proteinExistence type="predicted"/>
<dbReference type="AlphaFoldDB" id="D6Y7H6"/>
<organism evidence="2 3">
    <name type="scientific">Thermobispora bispora (strain ATCC 19993 / DSM 43833 / CBS 139.67 / JCM 10125 / KCTC 9307 / NBRC 14880 / R51)</name>
    <dbReference type="NCBI Taxonomy" id="469371"/>
    <lineage>
        <taxon>Bacteria</taxon>
        <taxon>Bacillati</taxon>
        <taxon>Actinomycetota</taxon>
        <taxon>Actinomycetes</taxon>
        <taxon>Streptosporangiales</taxon>
        <taxon>Streptosporangiaceae</taxon>
        <taxon>Thermobispora</taxon>
    </lineage>
</organism>
<dbReference type="EMBL" id="CP001874">
    <property type="protein sequence ID" value="ADG89687.1"/>
    <property type="molecule type" value="Genomic_DNA"/>
</dbReference>
<evidence type="ECO:0000256" key="1">
    <source>
        <dbReference type="SAM" id="SignalP"/>
    </source>
</evidence>
<keyword evidence="1" id="KW-0732">Signal</keyword>
<keyword evidence="3" id="KW-1185">Reference proteome</keyword>
<protein>
    <submittedName>
        <fullName evidence="2">Uncharacterized protein</fullName>
    </submittedName>
</protein>
<name>D6Y7H6_THEBD</name>
<sequence length="110" mass="11741">MPRIRNLLLGVAVGAAVSTGAAGIATLTTATAANASPLPQSSHGWHGPHWGCWGWHTLHAAKKCQCHKKTSHYKKKHYKTGHKHGALKQISKDDAVVIIATGDAVVDYED</sequence>
<reference evidence="2 3" key="1">
    <citation type="submission" date="2010-01" db="EMBL/GenBank/DDBJ databases">
        <title>The complete genome of Thermobispora bispora DSM 43833.</title>
        <authorList>
            <consortium name="US DOE Joint Genome Institute (JGI-PGF)"/>
            <person name="Lucas S."/>
            <person name="Copeland A."/>
            <person name="Lapidus A."/>
            <person name="Glavina del Rio T."/>
            <person name="Dalin E."/>
            <person name="Tice H."/>
            <person name="Bruce D."/>
            <person name="Goodwin L."/>
            <person name="Pitluck S."/>
            <person name="Kyrpides N."/>
            <person name="Mavromatis K."/>
            <person name="Ivanova N."/>
            <person name="Mikhailova N."/>
            <person name="Chertkov O."/>
            <person name="Brettin T."/>
            <person name="Detter J.C."/>
            <person name="Han C."/>
            <person name="Larimer F."/>
            <person name="Land M."/>
            <person name="Hauser L."/>
            <person name="Markowitz V."/>
            <person name="Cheng J.-F."/>
            <person name="Hugenholtz P."/>
            <person name="Woyke T."/>
            <person name="Wu D."/>
            <person name="Jando M."/>
            <person name="Schneider S."/>
            <person name="Klenk H.-P."/>
            <person name="Eisen J.A."/>
        </authorList>
    </citation>
    <scope>NUCLEOTIDE SEQUENCE [LARGE SCALE GENOMIC DNA]</scope>
    <source>
        <strain evidence="3">ATCC 19993 / DSM 43833 / CBS 139.67 / JCM 10125 / KCTC 9307 / NBRC 14880 / R51</strain>
    </source>
</reference>
<dbReference type="Proteomes" id="UP000006640">
    <property type="component" value="Chromosome"/>
</dbReference>
<dbReference type="RefSeq" id="WP_013133220.1">
    <property type="nucleotide sequence ID" value="NC_014165.1"/>
</dbReference>
<feature type="chain" id="PRO_5038374206" evidence="1">
    <location>
        <begin position="22"/>
        <end position="110"/>
    </location>
</feature>
<accession>D6Y7H6</accession>
<dbReference type="HOGENOM" id="CLU_2169873_0_0_11"/>
<dbReference type="KEGG" id="tbi:Tbis_2989"/>
<evidence type="ECO:0000313" key="2">
    <source>
        <dbReference type="EMBL" id="ADG89687.1"/>
    </source>
</evidence>
<evidence type="ECO:0000313" key="3">
    <source>
        <dbReference type="Proteomes" id="UP000006640"/>
    </source>
</evidence>